<sequence length="18" mass="2197">MLIEDKMYIEIICRAKIN</sequence>
<dbReference type="EMBL" id="GGEC01055304">
    <property type="protein sequence ID" value="MBX35788.1"/>
    <property type="molecule type" value="Transcribed_RNA"/>
</dbReference>
<name>A0A2P2N014_RHIMU</name>
<reference evidence="1" key="1">
    <citation type="submission" date="2018-02" db="EMBL/GenBank/DDBJ databases">
        <title>Rhizophora mucronata_Transcriptome.</title>
        <authorList>
            <person name="Meera S.P."/>
            <person name="Sreeshan A."/>
            <person name="Augustine A."/>
        </authorList>
    </citation>
    <scope>NUCLEOTIDE SEQUENCE</scope>
    <source>
        <tissue evidence="1">Leaf</tissue>
    </source>
</reference>
<accession>A0A2P2N014</accession>
<evidence type="ECO:0000313" key="1">
    <source>
        <dbReference type="EMBL" id="MBX35788.1"/>
    </source>
</evidence>
<dbReference type="AlphaFoldDB" id="A0A2P2N014"/>
<proteinExistence type="predicted"/>
<protein>
    <submittedName>
        <fullName evidence="1">Uncharacterized protein</fullName>
    </submittedName>
</protein>
<organism evidence="1">
    <name type="scientific">Rhizophora mucronata</name>
    <name type="common">Asiatic mangrove</name>
    <dbReference type="NCBI Taxonomy" id="61149"/>
    <lineage>
        <taxon>Eukaryota</taxon>
        <taxon>Viridiplantae</taxon>
        <taxon>Streptophyta</taxon>
        <taxon>Embryophyta</taxon>
        <taxon>Tracheophyta</taxon>
        <taxon>Spermatophyta</taxon>
        <taxon>Magnoliopsida</taxon>
        <taxon>eudicotyledons</taxon>
        <taxon>Gunneridae</taxon>
        <taxon>Pentapetalae</taxon>
        <taxon>rosids</taxon>
        <taxon>fabids</taxon>
        <taxon>Malpighiales</taxon>
        <taxon>Rhizophoraceae</taxon>
        <taxon>Rhizophora</taxon>
    </lineage>
</organism>